<dbReference type="Proteomes" id="UP000253426">
    <property type="component" value="Unassembled WGS sequence"/>
</dbReference>
<evidence type="ECO:0000256" key="6">
    <source>
        <dbReference type="ARBA" id="ARBA00022692"/>
    </source>
</evidence>
<dbReference type="InterPro" id="IPR049031">
    <property type="entry name" value="T2SSK_SAM-like_1st"/>
</dbReference>
<name>A0A366H2B5_9BACT</name>
<feature type="domain" description="T2SS protein K first SAM-like" evidence="11">
    <location>
        <begin position="151"/>
        <end position="222"/>
    </location>
</feature>
<comment type="subcellular location">
    <subcellularLocation>
        <location evidence="1">Cell inner membrane</location>
    </subcellularLocation>
</comment>
<dbReference type="EMBL" id="QNRR01000020">
    <property type="protein sequence ID" value="RBP35691.1"/>
    <property type="molecule type" value="Genomic_DNA"/>
</dbReference>
<evidence type="ECO:0000256" key="8">
    <source>
        <dbReference type="ARBA" id="ARBA00022989"/>
    </source>
</evidence>
<evidence type="ECO:0000256" key="2">
    <source>
        <dbReference type="ARBA" id="ARBA00007246"/>
    </source>
</evidence>
<dbReference type="SUPFAM" id="SSF158544">
    <property type="entry name" value="GspK insert domain-like"/>
    <property type="match status" value="1"/>
</dbReference>
<dbReference type="GO" id="GO:0009306">
    <property type="term" value="P:protein secretion"/>
    <property type="evidence" value="ECO:0007669"/>
    <property type="project" value="InterPro"/>
</dbReference>
<feature type="transmembrane region" description="Helical" evidence="10">
    <location>
        <begin position="56"/>
        <end position="76"/>
    </location>
</feature>
<evidence type="ECO:0000313" key="12">
    <source>
        <dbReference type="EMBL" id="RBP35691.1"/>
    </source>
</evidence>
<evidence type="ECO:0000256" key="3">
    <source>
        <dbReference type="ARBA" id="ARBA00022448"/>
    </source>
</evidence>
<keyword evidence="8 10" id="KW-1133">Transmembrane helix</keyword>
<keyword evidence="3" id="KW-0813">Transport</keyword>
<keyword evidence="9 10" id="KW-0472">Membrane</keyword>
<dbReference type="InterPro" id="IPR038072">
    <property type="entry name" value="GspK_central_sf"/>
</dbReference>
<keyword evidence="7" id="KW-0653">Protein transport</keyword>
<keyword evidence="5" id="KW-0997">Cell inner membrane</keyword>
<keyword evidence="13" id="KW-1185">Reference proteome</keyword>
<evidence type="ECO:0000256" key="9">
    <source>
        <dbReference type="ARBA" id="ARBA00023136"/>
    </source>
</evidence>
<dbReference type="Pfam" id="PF21687">
    <property type="entry name" value="T2SSK_1st"/>
    <property type="match status" value="1"/>
</dbReference>
<dbReference type="Gene3D" id="1.10.40.60">
    <property type="entry name" value="EpsJ-like"/>
    <property type="match status" value="1"/>
</dbReference>
<dbReference type="PANTHER" id="PTHR38831:SF2">
    <property type="entry name" value="TYPE II SECRETION SYSTEM PROTEIN K"/>
    <property type="match status" value="1"/>
</dbReference>
<evidence type="ECO:0000256" key="10">
    <source>
        <dbReference type="SAM" id="Phobius"/>
    </source>
</evidence>
<reference evidence="12 13" key="1">
    <citation type="submission" date="2018-06" db="EMBL/GenBank/DDBJ databases">
        <title>Genomic Encyclopedia of Type Strains, Phase IV (KMG-IV): sequencing the most valuable type-strain genomes for metagenomic binning, comparative biology and taxonomic classification.</title>
        <authorList>
            <person name="Goeker M."/>
        </authorList>
    </citation>
    <scope>NUCLEOTIDE SEQUENCE [LARGE SCALE GENOMIC DNA]</scope>
    <source>
        <strain evidence="12 13">DSM 25532</strain>
    </source>
</reference>
<keyword evidence="6 10" id="KW-0812">Transmembrane</keyword>
<dbReference type="InterPro" id="IPR005628">
    <property type="entry name" value="GspK"/>
</dbReference>
<evidence type="ECO:0000259" key="11">
    <source>
        <dbReference type="Pfam" id="PF21687"/>
    </source>
</evidence>
<evidence type="ECO:0000256" key="1">
    <source>
        <dbReference type="ARBA" id="ARBA00004533"/>
    </source>
</evidence>
<evidence type="ECO:0000256" key="5">
    <source>
        <dbReference type="ARBA" id="ARBA00022519"/>
    </source>
</evidence>
<gene>
    <name evidence="12" type="ORF">DES53_12060</name>
</gene>
<proteinExistence type="inferred from homology"/>
<comment type="caution">
    <text evidence="12">The sequence shown here is derived from an EMBL/GenBank/DDBJ whole genome shotgun (WGS) entry which is preliminary data.</text>
</comment>
<dbReference type="OrthoDB" id="9790152at2"/>
<evidence type="ECO:0000313" key="13">
    <source>
        <dbReference type="Proteomes" id="UP000253426"/>
    </source>
</evidence>
<sequence>MKHMGLRMNRNSEGSSMETETVEVRSGSHVASVPVPVKTLRLLPHHLRARRRDGGYALILVLAAIGLMTFTVIPLVNYMSDSIEENGMHGLRFRALHLAECGIAVGLHPQVRPGDPVLKQTLGSDSGFTVTISSEGARIPINYITDSRFREIIYNLFILWRLTPQEAETAVDGLADWVDTDSQMRTYGAESDYYKERGYADFPRNQGFGSLDEMILAKGMDAVERMKPDWRTYFSTYGDGYIDLNYAPQEILMAVADVEENAAQSLIRERSGADGIPGTEDDKTLQLNQATQLLGMDGQEAQSLNSILTADHLTRRVESVGRIGESTYKVVVIARRQDDGSLNYLARFEE</sequence>
<evidence type="ECO:0000256" key="7">
    <source>
        <dbReference type="ARBA" id="ARBA00022927"/>
    </source>
</evidence>
<comment type="similarity">
    <text evidence="2">Belongs to the GSP K family.</text>
</comment>
<dbReference type="PANTHER" id="PTHR38831">
    <property type="entry name" value="TYPE II SECRETION SYSTEM PROTEIN K"/>
    <property type="match status" value="1"/>
</dbReference>
<accession>A0A366H2B5</accession>
<keyword evidence="4" id="KW-1003">Cell membrane</keyword>
<evidence type="ECO:0000256" key="4">
    <source>
        <dbReference type="ARBA" id="ARBA00022475"/>
    </source>
</evidence>
<dbReference type="AlphaFoldDB" id="A0A366H2B5"/>
<protein>
    <submittedName>
        <fullName evidence="12">Type II secretory pathway component PulK</fullName>
    </submittedName>
</protein>
<organism evidence="12 13">
    <name type="scientific">Roseimicrobium gellanilyticum</name>
    <dbReference type="NCBI Taxonomy" id="748857"/>
    <lineage>
        <taxon>Bacteria</taxon>
        <taxon>Pseudomonadati</taxon>
        <taxon>Verrucomicrobiota</taxon>
        <taxon>Verrucomicrobiia</taxon>
        <taxon>Verrucomicrobiales</taxon>
        <taxon>Verrucomicrobiaceae</taxon>
        <taxon>Roseimicrobium</taxon>
    </lineage>
</organism>
<dbReference type="GO" id="GO:0005886">
    <property type="term" value="C:plasma membrane"/>
    <property type="evidence" value="ECO:0007669"/>
    <property type="project" value="UniProtKB-SubCell"/>
</dbReference>